<dbReference type="Gene3D" id="4.10.280.10">
    <property type="entry name" value="Helix-loop-helix DNA-binding domain"/>
    <property type="match status" value="1"/>
</dbReference>
<sequence length="67" mass="8013">MTAIASMAEYRQRIDQIKRLKNRLWILASQRGNLDPDVIQISQEIDEYIVLVQKFWQSYRRDETLTG</sequence>
<dbReference type="GO" id="GO:0043937">
    <property type="term" value="P:regulation of sporulation"/>
    <property type="evidence" value="ECO:0007669"/>
    <property type="project" value="InterPro"/>
</dbReference>
<dbReference type="GO" id="GO:0046983">
    <property type="term" value="F:protein dimerization activity"/>
    <property type="evidence" value="ECO:0007669"/>
    <property type="project" value="InterPro"/>
</dbReference>
<gene>
    <name evidence="1" type="ORF">C7B45_03420</name>
</gene>
<accession>A0A2T2WMD0</accession>
<dbReference type="InterPro" id="IPR036638">
    <property type="entry name" value="HLH_DNA-bd_sf"/>
</dbReference>
<reference evidence="1 2" key="1">
    <citation type="journal article" date="2014" name="BMC Genomics">
        <title>Comparison of environmental and isolate Sulfobacillus genomes reveals diverse carbon, sulfur, nitrogen, and hydrogen metabolisms.</title>
        <authorList>
            <person name="Justice N.B."/>
            <person name="Norman A."/>
            <person name="Brown C.T."/>
            <person name="Singh A."/>
            <person name="Thomas B.C."/>
            <person name="Banfield J.F."/>
        </authorList>
    </citation>
    <scope>NUCLEOTIDE SEQUENCE [LARGE SCALE GENOMIC DNA]</scope>
    <source>
        <strain evidence="1">AMDSBA3</strain>
    </source>
</reference>
<dbReference type="Proteomes" id="UP000241848">
    <property type="component" value="Unassembled WGS sequence"/>
</dbReference>
<comment type="caution">
    <text evidence="1">The sequence shown here is derived from an EMBL/GenBank/DDBJ whole genome shotgun (WGS) entry which is preliminary data.</text>
</comment>
<dbReference type="Pfam" id="PF09388">
    <property type="entry name" value="SpoOE-like"/>
    <property type="match status" value="1"/>
</dbReference>
<protein>
    <recommendedName>
        <fullName evidence="3">Aspartyl-phosphate phosphatase Spo0E family protein</fullName>
    </recommendedName>
</protein>
<dbReference type="SUPFAM" id="SSF140500">
    <property type="entry name" value="BAS1536-like"/>
    <property type="match status" value="1"/>
</dbReference>
<dbReference type="EMBL" id="PXYV01000006">
    <property type="protein sequence ID" value="PSR23376.1"/>
    <property type="molecule type" value="Genomic_DNA"/>
</dbReference>
<evidence type="ECO:0000313" key="1">
    <source>
        <dbReference type="EMBL" id="PSR23376.1"/>
    </source>
</evidence>
<dbReference type="AlphaFoldDB" id="A0A2T2WMD0"/>
<evidence type="ECO:0000313" key="2">
    <source>
        <dbReference type="Proteomes" id="UP000241848"/>
    </source>
</evidence>
<name>A0A2T2WMD0_9FIRM</name>
<dbReference type="InterPro" id="IPR018540">
    <property type="entry name" value="Spo0E-like"/>
</dbReference>
<organism evidence="1 2">
    <name type="scientific">Sulfobacillus acidophilus</name>
    <dbReference type="NCBI Taxonomy" id="53633"/>
    <lineage>
        <taxon>Bacteria</taxon>
        <taxon>Bacillati</taxon>
        <taxon>Bacillota</taxon>
        <taxon>Clostridia</taxon>
        <taxon>Eubacteriales</taxon>
        <taxon>Clostridiales Family XVII. Incertae Sedis</taxon>
        <taxon>Sulfobacillus</taxon>
    </lineage>
</organism>
<dbReference type="InterPro" id="IPR037208">
    <property type="entry name" value="Spo0E-like_sf"/>
</dbReference>
<evidence type="ECO:0008006" key="3">
    <source>
        <dbReference type="Google" id="ProtNLM"/>
    </source>
</evidence>
<proteinExistence type="predicted"/>